<evidence type="ECO:0000256" key="5">
    <source>
        <dbReference type="ARBA" id="ARBA00022505"/>
    </source>
</evidence>
<evidence type="ECO:0000313" key="13">
    <source>
        <dbReference type="Proteomes" id="UP001233360"/>
    </source>
</evidence>
<organism evidence="12 13">
    <name type="scientific">Acinetobacter baylyi</name>
    <dbReference type="NCBI Taxonomy" id="202950"/>
    <lineage>
        <taxon>Bacteria</taxon>
        <taxon>Pseudomonadati</taxon>
        <taxon>Pseudomonadota</taxon>
        <taxon>Gammaproteobacteria</taxon>
        <taxon>Moraxellales</taxon>
        <taxon>Moraxellaceae</taxon>
        <taxon>Acinetobacter</taxon>
    </lineage>
</organism>
<dbReference type="Pfam" id="PF04324">
    <property type="entry name" value="Fer2_BFD"/>
    <property type="match status" value="1"/>
</dbReference>
<dbReference type="InterPro" id="IPR006656">
    <property type="entry name" value="Mopterin_OxRdtase"/>
</dbReference>
<evidence type="ECO:0000256" key="10">
    <source>
        <dbReference type="ARBA" id="ARBA00023063"/>
    </source>
</evidence>
<keyword evidence="6" id="KW-0479">Metal-binding</keyword>
<dbReference type="PANTHER" id="PTHR43105:SF9">
    <property type="entry name" value="NADPH-FE(3+) OXIDOREDUCTASE SUBUNIT ALPHA"/>
    <property type="match status" value="1"/>
</dbReference>
<dbReference type="InterPro" id="IPR009010">
    <property type="entry name" value="Asp_de-COase-like_dom_sf"/>
</dbReference>
<keyword evidence="10" id="KW-0534">Nitrate assimilation</keyword>
<dbReference type="Gene3D" id="2.40.40.20">
    <property type="match status" value="1"/>
</dbReference>
<dbReference type="EMBL" id="JAUTBK010000002">
    <property type="protein sequence ID" value="MDQ1207419.1"/>
    <property type="molecule type" value="Genomic_DNA"/>
</dbReference>
<evidence type="ECO:0000256" key="9">
    <source>
        <dbReference type="ARBA" id="ARBA00023014"/>
    </source>
</evidence>
<dbReference type="Pfam" id="PF01568">
    <property type="entry name" value="Molydop_binding"/>
    <property type="match status" value="1"/>
</dbReference>
<proteinExistence type="inferred from homology"/>
<evidence type="ECO:0000256" key="7">
    <source>
        <dbReference type="ARBA" id="ARBA00023002"/>
    </source>
</evidence>
<dbReference type="SUPFAM" id="SSF53706">
    <property type="entry name" value="Formate dehydrogenase/DMSO reductase, domains 1-3"/>
    <property type="match status" value="1"/>
</dbReference>
<evidence type="ECO:0000256" key="1">
    <source>
        <dbReference type="ARBA" id="ARBA00001942"/>
    </source>
</evidence>
<dbReference type="InterPro" id="IPR050123">
    <property type="entry name" value="Prok_molybdopt-oxidoreductase"/>
</dbReference>
<dbReference type="SUPFAM" id="SSF50692">
    <property type="entry name" value="ADC-like"/>
    <property type="match status" value="1"/>
</dbReference>
<dbReference type="SMART" id="SM00926">
    <property type="entry name" value="Molybdop_Fe4S4"/>
    <property type="match status" value="1"/>
</dbReference>
<name>A0ABU0US94_ACIBI</name>
<keyword evidence="7 12" id="KW-0560">Oxidoreductase</keyword>
<gene>
    <name evidence="12" type="ORF">QE380_000342</name>
</gene>
<dbReference type="Gene3D" id="2.20.25.90">
    <property type="entry name" value="ADC-like domains"/>
    <property type="match status" value="1"/>
</dbReference>
<evidence type="ECO:0000313" key="12">
    <source>
        <dbReference type="EMBL" id="MDQ1207419.1"/>
    </source>
</evidence>
<comment type="similarity">
    <text evidence="3">Belongs to the prokaryotic molybdopterin-containing oxidoreductase family. NasA/NapA/NarB subfamily.</text>
</comment>
<feature type="domain" description="4Fe-4S Mo/W bis-MGD-type" evidence="11">
    <location>
        <begin position="21"/>
        <end position="80"/>
    </location>
</feature>
<comment type="cofactor">
    <cofactor evidence="2">
        <name>[4Fe-4S] cluster</name>
        <dbReference type="ChEBI" id="CHEBI:49883"/>
    </cofactor>
</comment>
<dbReference type="InterPro" id="IPR041957">
    <property type="entry name" value="CT_Nitrate-R-NapA-like"/>
</dbReference>
<evidence type="ECO:0000256" key="2">
    <source>
        <dbReference type="ARBA" id="ARBA00001966"/>
    </source>
</evidence>
<dbReference type="CDD" id="cd02791">
    <property type="entry name" value="MopB_CT_Nitrate-R-NapA-like"/>
    <property type="match status" value="1"/>
</dbReference>
<dbReference type="PROSITE" id="PS51669">
    <property type="entry name" value="4FE4S_MOW_BIS_MGD"/>
    <property type="match status" value="1"/>
</dbReference>
<evidence type="ECO:0000256" key="6">
    <source>
        <dbReference type="ARBA" id="ARBA00022723"/>
    </source>
</evidence>
<dbReference type="EC" id="1.7.99.-" evidence="12"/>
<keyword evidence="5" id="KW-0500">Molybdenum</keyword>
<dbReference type="InterPro" id="IPR007419">
    <property type="entry name" value="BFD-like_2Fe2S-bd_dom"/>
</dbReference>
<dbReference type="InterPro" id="IPR006963">
    <property type="entry name" value="Mopterin_OxRdtase_4Fe-4S_dom"/>
</dbReference>
<dbReference type="Gene3D" id="3.40.228.10">
    <property type="entry name" value="Dimethylsulfoxide Reductase, domain 2"/>
    <property type="match status" value="1"/>
</dbReference>
<keyword evidence="4" id="KW-0004">4Fe-4S</keyword>
<comment type="cofactor">
    <cofactor evidence="1">
        <name>Mo-bis(molybdopterin guanine dinucleotide)</name>
        <dbReference type="ChEBI" id="CHEBI:60539"/>
    </cofactor>
</comment>
<dbReference type="RefSeq" id="WP_307001621.1">
    <property type="nucleotide sequence ID" value="NZ_JAUTBK010000002.1"/>
</dbReference>
<dbReference type="Pfam" id="PF04879">
    <property type="entry name" value="Molybdop_Fe4S4"/>
    <property type="match status" value="1"/>
</dbReference>
<dbReference type="Gene3D" id="3.40.50.740">
    <property type="match status" value="1"/>
</dbReference>
<evidence type="ECO:0000256" key="4">
    <source>
        <dbReference type="ARBA" id="ARBA00022485"/>
    </source>
</evidence>
<evidence type="ECO:0000259" key="11">
    <source>
        <dbReference type="PROSITE" id="PS51669"/>
    </source>
</evidence>
<dbReference type="GO" id="GO:0016491">
    <property type="term" value="F:oxidoreductase activity"/>
    <property type="evidence" value="ECO:0007669"/>
    <property type="project" value="UniProtKB-KW"/>
</dbReference>
<dbReference type="Pfam" id="PF00384">
    <property type="entry name" value="Molybdopterin"/>
    <property type="match status" value="1"/>
</dbReference>
<keyword evidence="8" id="KW-0408">Iron</keyword>
<accession>A0ABU0US94</accession>
<dbReference type="Gene3D" id="1.10.10.1100">
    <property type="entry name" value="BFD-like [2Fe-2S]-binding domain"/>
    <property type="match status" value="1"/>
</dbReference>
<comment type="caution">
    <text evidence="12">The sequence shown here is derived from an EMBL/GenBank/DDBJ whole genome shotgun (WGS) entry which is preliminary data.</text>
</comment>
<evidence type="ECO:0000256" key="3">
    <source>
        <dbReference type="ARBA" id="ARBA00008747"/>
    </source>
</evidence>
<sequence>MNTIPAVQLQSTTDNQLEYSVQTTNTTCPYCGVGCGVSATVEKTVSGQRISVTGDQEHPSNFGRLCIKGSRLADTLGLETRLLQPMIGRGDLRKVTTWDDVTEQIATRFQQCIDTYGAESIAFYVSGQLLTEDYYVVNKFVKGYLGTANIDTNSRLCMSSAVAAHKRSFGEDLVPASYKDFEHTDMVVLVGSNTAWCHPVLYQRIMQAKTERDLTVVVIDPRFTATCEQADLHLPILPGQDVTLFNGLLQYLYQQGYTDHSFVTAYTENLDSALLASDAEADIKVVSEKTGIALEKLQQFYQMFAQTDKVMSLFSMGVNQSSQGVNKANAIINCHLLTGKIGQLGAAPFSMTGQPNAMGGREVGGLANMLAAHMELDQPLHQEIVQSFWHSPRIASKAGLKAVDLFQAVETGKIKAIWIMATNPVVSLPDADQVKRALNKCEFVVVSDICQDTDTTAFADVLLPALGWGEKDGTVTNSERRISRQRAFLDTPEHAKADWWAVCQVAKKMGFSGFEFEHAHQIFQEHAELSSYQNAAMSHRDEAKVFRYFNLSGLMQISQSDYDQLKPIQWPVLKSIDELNDTDSERLFVQGQYSHSSKKAKFIATDAIAPVHATTHEYPLILNTGRIRDQWHTMTRTGLSSNLTTHRAEPYCEIHPQDALKYGLREHGLVEVTSNWGKCVLRVHLSEGIRRGQVFAPIHWNDQFASDARIGKVVNPVVDSISGEPEFKHTPVMLNPFYVHWQGVLYIREGMEQLIQTCLKNVAWWTKVKMSKVNRFEIAGRNKLDEFQYALKDFLPFDDASFEWMNLSDTSMQMSHSIILKDGILIASLYIAPAEMLPDRDWVATLFKRERLSALHRKALLAGMPMSMSSHDGPLVCSCFKVGKNKIIETIKTQNITHEKQVTACLKAGGNCGSCLPEIRGLIKACQQEIDA</sequence>
<dbReference type="Proteomes" id="UP001233360">
    <property type="component" value="Unassembled WGS sequence"/>
</dbReference>
<dbReference type="CDD" id="cd02754">
    <property type="entry name" value="MopB_Nitrate-R-NapA-like"/>
    <property type="match status" value="1"/>
</dbReference>
<evidence type="ECO:0000256" key="8">
    <source>
        <dbReference type="ARBA" id="ARBA00023004"/>
    </source>
</evidence>
<keyword evidence="9" id="KW-0411">Iron-sulfur</keyword>
<reference evidence="12 13" key="1">
    <citation type="submission" date="2023-07" db="EMBL/GenBank/DDBJ databases">
        <title>Functional and genomic diversity of the sorghum phyllosphere microbiome.</title>
        <authorList>
            <person name="Shade A."/>
        </authorList>
    </citation>
    <scope>NUCLEOTIDE SEQUENCE [LARGE SCALE GENOMIC DNA]</scope>
    <source>
        <strain evidence="12 13">SORGH_AS_0887</strain>
    </source>
</reference>
<keyword evidence="13" id="KW-1185">Reference proteome</keyword>
<dbReference type="InterPro" id="IPR006657">
    <property type="entry name" value="MoPterin_dinucl-bd_dom"/>
</dbReference>
<dbReference type="InterPro" id="IPR041854">
    <property type="entry name" value="BFD-like_2Fe2S-bd_dom_sf"/>
</dbReference>
<dbReference type="InterPro" id="IPR027467">
    <property type="entry name" value="MopterinOxRdtase_cofactor_BS"/>
</dbReference>
<protein>
    <submittedName>
        <fullName evidence="12">Assimilatory nitrate reductase catalytic subunit</fullName>
        <ecNumber evidence="12">1.7.99.-</ecNumber>
    </submittedName>
</protein>
<dbReference type="PANTHER" id="PTHR43105">
    <property type="entry name" value="RESPIRATORY NITRATE REDUCTASE"/>
    <property type="match status" value="1"/>
</dbReference>
<dbReference type="PROSITE" id="PS00551">
    <property type="entry name" value="MOLYBDOPTERIN_PROK_1"/>
    <property type="match status" value="1"/>
</dbReference>